<comment type="caution">
    <text evidence="1">The sequence shown here is derived from an EMBL/GenBank/DDBJ whole genome shotgun (WGS) entry which is preliminary data.</text>
</comment>
<evidence type="ECO:0008006" key="3">
    <source>
        <dbReference type="Google" id="ProtNLM"/>
    </source>
</evidence>
<proteinExistence type="predicted"/>
<organism evidence="1 2">
    <name type="scientific">Spirosoma soli</name>
    <dbReference type="NCBI Taxonomy" id="1770529"/>
    <lineage>
        <taxon>Bacteria</taxon>
        <taxon>Pseudomonadati</taxon>
        <taxon>Bacteroidota</taxon>
        <taxon>Cytophagia</taxon>
        <taxon>Cytophagales</taxon>
        <taxon>Cytophagaceae</taxon>
        <taxon>Spirosoma</taxon>
    </lineage>
</organism>
<protein>
    <recommendedName>
        <fullName evidence="3">DUF4595 domain-containing protein</fullName>
    </recommendedName>
</protein>
<evidence type="ECO:0000313" key="1">
    <source>
        <dbReference type="EMBL" id="MFD2574562.1"/>
    </source>
</evidence>
<reference evidence="2" key="1">
    <citation type="journal article" date="2019" name="Int. J. Syst. Evol. Microbiol.">
        <title>The Global Catalogue of Microorganisms (GCM) 10K type strain sequencing project: providing services to taxonomists for standard genome sequencing and annotation.</title>
        <authorList>
            <consortium name="The Broad Institute Genomics Platform"/>
            <consortium name="The Broad Institute Genome Sequencing Center for Infectious Disease"/>
            <person name="Wu L."/>
            <person name="Ma J."/>
        </authorList>
    </citation>
    <scope>NUCLEOTIDE SEQUENCE [LARGE SCALE GENOMIC DNA]</scope>
    <source>
        <strain evidence="2">KCTC 42805</strain>
    </source>
</reference>
<name>A0ABW5MDV6_9BACT</name>
<gene>
    <name evidence="1" type="ORF">ACFSUS_28280</name>
</gene>
<sequence length="268" mass="32087">MPVRKIVEARFSTKDSLTVTYYYNPLGRLTKVEFPKWSNRLPILCLYNEPDISSVKDKDRFVNYKLFDYDKAQQLIRMRRYFLLTDNAWFLYETDSLLYNDGRLEGLYHNDYVFVSDAAQVAFRYPLWLTRRSYEYDPQGRIVLQTDSVFRTHDYPAHTVVIQPIPKPIYLHIDRTEYNYNEHNQVIRKRAYSIDKNRLLTYSNGTSIYVQPDNNWTTYNLSLSAQFLEETTTYEYKYKADSLLVGKQANYQPTTDSKVYTNIFTYEY</sequence>
<keyword evidence="2" id="KW-1185">Reference proteome</keyword>
<evidence type="ECO:0000313" key="2">
    <source>
        <dbReference type="Proteomes" id="UP001597469"/>
    </source>
</evidence>
<dbReference type="EMBL" id="JBHULN010000032">
    <property type="protein sequence ID" value="MFD2574562.1"/>
    <property type="molecule type" value="Genomic_DNA"/>
</dbReference>
<dbReference type="RefSeq" id="WP_381528462.1">
    <property type="nucleotide sequence ID" value="NZ_JBHULN010000032.1"/>
</dbReference>
<accession>A0ABW5MDV6</accession>
<dbReference type="Proteomes" id="UP001597469">
    <property type="component" value="Unassembled WGS sequence"/>
</dbReference>